<feature type="compositionally biased region" description="Basic residues" evidence="1">
    <location>
        <begin position="66"/>
        <end position="77"/>
    </location>
</feature>
<gene>
    <name evidence="3" type="primary">LOC101514532</name>
</gene>
<dbReference type="GeneID" id="101514532"/>
<organism evidence="2 3">
    <name type="scientific">Cicer arietinum</name>
    <name type="common">Chickpea</name>
    <name type="synonym">Garbanzo</name>
    <dbReference type="NCBI Taxonomy" id="3827"/>
    <lineage>
        <taxon>Eukaryota</taxon>
        <taxon>Viridiplantae</taxon>
        <taxon>Streptophyta</taxon>
        <taxon>Embryophyta</taxon>
        <taxon>Tracheophyta</taxon>
        <taxon>Spermatophyta</taxon>
        <taxon>Magnoliopsida</taxon>
        <taxon>eudicotyledons</taxon>
        <taxon>Gunneridae</taxon>
        <taxon>Pentapetalae</taxon>
        <taxon>rosids</taxon>
        <taxon>fabids</taxon>
        <taxon>Fabales</taxon>
        <taxon>Fabaceae</taxon>
        <taxon>Papilionoideae</taxon>
        <taxon>50 kb inversion clade</taxon>
        <taxon>NPAAA clade</taxon>
        <taxon>Hologalegina</taxon>
        <taxon>IRL clade</taxon>
        <taxon>Cicereae</taxon>
        <taxon>Cicer</taxon>
    </lineage>
</organism>
<dbReference type="RefSeq" id="XP_004511817.1">
    <property type="nucleotide sequence ID" value="XM_004511760.3"/>
</dbReference>
<keyword evidence="2" id="KW-1185">Reference proteome</keyword>
<evidence type="ECO:0000313" key="2">
    <source>
        <dbReference type="Proteomes" id="UP000087171"/>
    </source>
</evidence>
<feature type="compositionally biased region" description="Basic residues" evidence="1">
    <location>
        <begin position="126"/>
        <end position="139"/>
    </location>
</feature>
<evidence type="ECO:0000256" key="1">
    <source>
        <dbReference type="SAM" id="MobiDB-lite"/>
    </source>
</evidence>
<reference evidence="2" key="1">
    <citation type="journal article" date="2013" name="Nat. Biotechnol.">
        <title>Draft genome sequence of chickpea (Cicer arietinum) provides a resource for trait improvement.</title>
        <authorList>
            <person name="Varshney R.K."/>
            <person name="Song C."/>
            <person name="Saxena R.K."/>
            <person name="Azam S."/>
            <person name="Yu S."/>
            <person name="Sharpe A.G."/>
            <person name="Cannon S."/>
            <person name="Baek J."/>
            <person name="Rosen B.D."/>
            <person name="Tar'an B."/>
            <person name="Millan T."/>
            <person name="Zhang X."/>
            <person name="Ramsay L.D."/>
            <person name="Iwata A."/>
            <person name="Wang Y."/>
            <person name="Nelson W."/>
            <person name="Farmer A.D."/>
            <person name="Gaur P.M."/>
            <person name="Soderlund C."/>
            <person name="Penmetsa R.V."/>
            <person name="Xu C."/>
            <person name="Bharti A.K."/>
            <person name="He W."/>
            <person name="Winter P."/>
            <person name="Zhao S."/>
            <person name="Hane J.K."/>
            <person name="Carrasquilla-Garcia N."/>
            <person name="Condie J.A."/>
            <person name="Upadhyaya H.D."/>
            <person name="Luo M.C."/>
            <person name="Thudi M."/>
            <person name="Gowda C.L."/>
            <person name="Singh N.P."/>
            <person name="Lichtenzveig J."/>
            <person name="Gali K.K."/>
            <person name="Rubio J."/>
            <person name="Nadarajan N."/>
            <person name="Dolezel J."/>
            <person name="Bansal K.C."/>
            <person name="Xu X."/>
            <person name="Edwards D."/>
            <person name="Zhang G."/>
            <person name="Kahl G."/>
            <person name="Gil J."/>
            <person name="Singh K.B."/>
            <person name="Datta S.K."/>
            <person name="Jackson S.A."/>
            <person name="Wang J."/>
            <person name="Cook D.R."/>
        </authorList>
    </citation>
    <scope>NUCLEOTIDE SEQUENCE [LARGE SCALE GENOMIC DNA]</scope>
    <source>
        <strain evidence="2">cv. CDC Frontier</strain>
    </source>
</reference>
<evidence type="ECO:0000313" key="3">
    <source>
        <dbReference type="RefSeq" id="XP_004511817.1"/>
    </source>
</evidence>
<dbReference type="OrthoDB" id="763372at2759"/>
<dbReference type="KEGG" id="cam:101514532"/>
<dbReference type="PaxDb" id="3827-XP_004511817.1"/>
<dbReference type="AlphaFoldDB" id="A0A1S2YY78"/>
<dbReference type="STRING" id="3827.A0A1S2YY78"/>
<proteinExistence type="predicted"/>
<reference evidence="3" key="2">
    <citation type="submission" date="2025-08" db="UniProtKB">
        <authorList>
            <consortium name="RefSeq"/>
        </authorList>
    </citation>
    <scope>IDENTIFICATION</scope>
    <source>
        <tissue evidence="3">Etiolated seedlings</tissue>
    </source>
</reference>
<dbReference type="Proteomes" id="UP000087171">
    <property type="component" value="Chromosome Ca8"/>
</dbReference>
<dbReference type="eggNOG" id="ENOG502S3WV">
    <property type="taxonomic scope" value="Eukaryota"/>
</dbReference>
<protein>
    <submittedName>
        <fullName evidence="3">Uncharacterized protein LOC101514532</fullName>
    </submittedName>
</protein>
<sequence length="168" mass="19148">MNRDERKRRFNEAIVNILYPPPPQDLEPIELGSCSNVISDTFYDSENASTTESEEKHESETEKLTRAQRKRIRKKKMKQEAILRGKLIGPLMPPTQTTQCEDDDALQAVRSNASQEGDETTCANSKKMKRRRMAKRMAKEKRVASAFEKCNQSSISSDAVIDLKDSHT</sequence>
<name>A0A1S2YY78_CICAR</name>
<accession>A0A1S2YY78</accession>
<feature type="compositionally biased region" description="Basic and acidic residues" evidence="1">
    <location>
        <begin position="53"/>
        <end position="65"/>
    </location>
</feature>
<feature type="region of interest" description="Disordered" evidence="1">
    <location>
        <begin position="42"/>
        <end position="140"/>
    </location>
</feature>